<dbReference type="OrthoDB" id="2020981at2759"/>
<evidence type="ECO:0000259" key="6">
    <source>
        <dbReference type="PROSITE" id="PS51294"/>
    </source>
</evidence>
<accession>A0A251UJ61</accession>
<reference evidence="7" key="3">
    <citation type="submission" date="2020-06" db="EMBL/GenBank/DDBJ databases">
        <title>Helianthus annuus Genome sequencing and assembly Release 2.</title>
        <authorList>
            <person name="Gouzy J."/>
            <person name="Langlade N."/>
            <person name="Munos S."/>
        </authorList>
    </citation>
    <scope>NUCLEOTIDE SEQUENCE</scope>
    <source>
        <tissue evidence="7">Leaves</tissue>
    </source>
</reference>
<evidence type="ECO:0000259" key="5">
    <source>
        <dbReference type="PROSITE" id="PS50090"/>
    </source>
</evidence>
<evidence type="ECO:0000259" key="4">
    <source>
        <dbReference type="PROSITE" id="PS50053"/>
    </source>
</evidence>
<keyword evidence="9" id="KW-1185">Reference proteome</keyword>
<dbReference type="OMA" id="QVYNQNC"/>
<dbReference type="InterPro" id="IPR000626">
    <property type="entry name" value="Ubiquitin-like_dom"/>
</dbReference>
<evidence type="ECO:0000256" key="2">
    <source>
        <dbReference type="ARBA" id="ARBA00023125"/>
    </source>
</evidence>
<feature type="domain" description="Ubiquitin-like" evidence="4">
    <location>
        <begin position="259"/>
        <end position="322"/>
    </location>
</feature>
<dbReference type="InterPro" id="IPR009057">
    <property type="entry name" value="Homeodomain-like_sf"/>
</dbReference>
<evidence type="ECO:0000313" key="8">
    <source>
        <dbReference type="EMBL" id="OTG23124.1"/>
    </source>
</evidence>
<dbReference type="SUPFAM" id="SSF46689">
    <property type="entry name" value="Homeodomain-like"/>
    <property type="match status" value="1"/>
</dbReference>
<dbReference type="EMBL" id="MNCJ02000321">
    <property type="protein sequence ID" value="KAF5802541.1"/>
    <property type="molecule type" value="Genomic_DNA"/>
</dbReference>
<evidence type="ECO:0000313" key="9">
    <source>
        <dbReference type="Proteomes" id="UP000215914"/>
    </source>
</evidence>
<dbReference type="EMBL" id="CM007895">
    <property type="protein sequence ID" value="OTG23124.1"/>
    <property type="molecule type" value="Genomic_DNA"/>
</dbReference>
<proteinExistence type="predicted"/>
<sequence>MVLQKTFDYGFNGYQVPPTPQAPRSATKRISSCEKNKDHNRMGAFDILATVAGKLLLEGDDSVNKITNEELKIVNGPTNNTENDHSKANVCDQGNCNKSFFISEIIKAPVTDSCSGPASSITSSDCRIEDINRKQMETEVPENRKPPVVDNVNCNLKLVIQDDDENSSVCTQPDKLNNKTVGAPTRIGNRRIRRLSASKQNTEVNRNKKSCDNYQRSMRDYPLKKRRLYLMEDPSISNVKSDSIEDGSSSVATTQNSLVKLKIKSFRVPEFFIEIPETATVSSLKTMVMEAVSGIFSGELHVGLMLQGKRIRDDKTLLQTGILHDKNLDGLDFTLEPSELQVPPVLCPEDQPLTTYTQPQTVANEVAIQQRVDKSDHEMSVDDKSGLDSRALVTVPAENVGPLAVVPLRKSNGAEVAQRRIRRPFSVYEVEALVEAVEKLGTGRWRDVKLRAFDDAKHRTYVDLKDKWKTLVHTASISPHQRRGEPVPQELLDRVLTAHGYWSHHQAKNELKHRLEAQTCQLV</sequence>
<evidence type="ECO:0000313" key="7">
    <source>
        <dbReference type="EMBL" id="KAF5802541.1"/>
    </source>
</evidence>
<dbReference type="InterPro" id="IPR001005">
    <property type="entry name" value="SANT/Myb"/>
</dbReference>
<keyword evidence="8" id="KW-0371">Homeobox</keyword>
<evidence type="ECO:0000256" key="3">
    <source>
        <dbReference type="ARBA" id="ARBA00023242"/>
    </source>
</evidence>
<dbReference type="PROSITE" id="PS50053">
    <property type="entry name" value="UBIQUITIN_2"/>
    <property type="match status" value="1"/>
</dbReference>
<dbReference type="PANTHER" id="PTHR21717">
    <property type="entry name" value="TELOMERIC REPEAT BINDING PROTEIN"/>
    <property type="match status" value="1"/>
</dbReference>
<protein>
    <submittedName>
        <fullName evidence="8">Putative homeodomain-like, Ubiquitin-related domain protein</fullName>
    </submittedName>
    <submittedName>
        <fullName evidence="7">Ubiquitin domain, SANT/Myb domain, Homeobox-like domain superfamily</fullName>
    </submittedName>
</protein>
<dbReference type="GO" id="GO:0042162">
    <property type="term" value="F:telomeric DNA binding"/>
    <property type="evidence" value="ECO:0007669"/>
    <property type="project" value="UniProtKB-ARBA"/>
</dbReference>
<dbReference type="SMART" id="SM00717">
    <property type="entry name" value="SANT"/>
    <property type="match status" value="1"/>
</dbReference>
<dbReference type="InParanoid" id="A0A251UJ61"/>
<feature type="domain" description="Myb-like" evidence="5">
    <location>
        <begin position="417"/>
        <end position="472"/>
    </location>
</feature>
<dbReference type="AlphaFoldDB" id="A0A251UJ61"/>
<dbReference type="InterPro" id="IPR057625">
    <property type="entry name" value="TPR1-6-like_ubiquitin"/>
</dbReference>
<dbReference type="Pfam" id="PF23603">
    <property type="entry name" value="Ubiquitin_TPR1"/>
    <property type="match status" value="1"/>
</dbReference>
<organism evidence="8 9">
    <name type="scientific">Helianthus annuus</name>
    <name type="common">Common sunflower</name>
    <dbReference type="NCBI Taxonomy" id="4232"/>
    <lineage>
        <taxon>Eukaryota</taxon>
        <taxon>Viridiplantae</taxon>
        <taxon>Streptophyta</taxon>
        <taxon>Embryophyta</taxon>
        <taxon>Tracheophyta</taxon>
        <taxon>Spermatophyta</taxon>
        <taxon>Magnoliopsida</taxon>
        <taxon>eudicotyledons</taxon>
        <taxon>Gunneridae</taxon>
        <taxon>Pentapetalae</taxon>
        <taxon>asterids</taxon>
        <taxon>campanulids</taxon>
        <taxon>Asterales</taxon>
        <taxon>Asteraceae</taxon>
        <taxon>Asteroideae</taxon>
        <taxon>Heliantheae alliance</taxon>
        <taxon>Heliantheae</taxon>
        <taxon>Helianthus</taxon>
    </lineage>
</organism>
<dbReference type="Proteomes" id="UP000215914">
    <property type="component" value="Chromosome 6"/>
</dbReference>
<dbReference type="STRING" id="4232.A0A251UJ61"/>
<keyword evidence="3" id="KW-0539">Nucleus</keyword>
<dbReference type="InterPro" id="IPR017930">
    <property type="entry name" value="Myb_dom"/>
</dbReference>
<dbReference type="InterPro" id="IPR031105">
    <property type="entry name" value="TRP_plant"/>
</dbReference>
<dbReference type="Gramene" id="mRNA:HanXRQr2_Chr06g0260671">
    <property type="protein sequence ID" value="mRNA:HanXRQr2_Chr06g0260671"/>
    <property type="gene ID" value="HanXRQr2_Chr06g0260671"/>
</dbReference>
<dbReference type="PANTHER" id="PTHR21717:SF85">
    <property type="entry name" value="HOMEODOMAIN-LIKE, UBIQUITIN-RELATED DOMAIN PROTEIN-RELATED"/>
    <property type="match status" value="1"/>
</dbReference>
<dbReference type="GO" id="GO:0005634">
    <property type="term" value="C:nucleus"/>
    <property type="evidence" value="ECO:0007669"/>
    <property type="project" value="UniProtKB-SubCell"/>
</dbReference>
<reference evidence="7 9" key="1">
    <citation type="journal article" date="2017" name="Nature">
        <title>The sunflower genome provides insights into oil metabolism, flowering and Asterid evolution.</title>
        <authorList>
            <person name="Badouin H."/>
            <person name="Gouzy J."/>
            <person name="Grassa C.J."/>
            <person name="Murat F."/>
            <person name="Staton S.E."/>
            <person name="Cottret L."/>
            <person name="Lelandais-Briere C."/>
            <person name="Owens G.L."/>
            <person name="Carrere S."/>
            <person name="Mayjonade B."/>
            <person name="Legrand L."/>
            <person name="Gill N."/>
            <person name="Kane N.C."/>
            <person name="Bowers J.E."/>
            <person name="Hubner S."/>
            <person name="Bellec A."/>
            <person name="Berard A."/>
            <person name="Berges H."/>
            <person name="Blanchet N."/>
            <person name="Boniface M.C."/>
            <person name="Brunel D."/>
            <person name="Catrice O."/>
            <person name="Chaidir N."/>
            <person name="Claudel C."/>
            <person name="Donnadieu C."/>
            <person name="Faraut T."/>
            <person name="Fievet G."/>
            <person name="Helmstetter N."/>
            <person name="King M."/>
            <person name="Knapp S.J."/>
            <person name="Lai Z."/>
            <person name="Le Paslier M.C."/>
            <person name="Lippi Y."/>
            <person name="Lorenzon L."/>
            <person name="Mandel J.R."/>
            <person name="Marage G."/>
            <person name="Marchand G."/>
            <person name="Marquand E."/>
            <person name="Bret-Mestries E."/>
            <person name="Morien E."/>
            <person name="Nambeesan S."/>
            <person name="Nguyen T."/>
            <person name="Pegot-Espagnet P."/>
            <person name="Pouilly N."/>
            <person name="Raftis F."/>
            <person name="Sallet E."/>
            <person name="Schiex T."/>
            <person name="Thomas J."/>
            <person name="Vandecasteele C."/>
            <person name="Vares D."/>
            <person name="Vear F."/>
            <person name="Vautrin S."/>
            <person name="Crespi M."/>
            <person name="Mangin B."/>
            <person name="Burke J.M."/>
            <person name="Salse J."/>
            <person name="Munos S."/>
            <person name="Vincourt P."/>
            <person name="Rieseberg L.H."/>
            <person name="Langlade N.B."/>
        </authorList>
    </citation>
    <scope>NUCLEOTIDE SEQUENCE [LARGE SCALE GENOMIC DNA]</scope>
    <source>
        <strain evidence="9">cv. SF193</strain>
        <tissue evidence="7">Leaves</tissue>
    </source>
</reference>
<name>A0A251UJ61_HELAN</name>
<dbReference type="CDD" id="cd11660">
    <property type="entry name" value="SANT_TRF"/>
    <property type="match status" value="1"/>
</dbReference>
<comment type="subcellular location">
    <subcellularLocation>
        <location evidence="1">Nucleus</location>
    </subcellularLocation>
</comment>
<evidence type="ECO:0000256" key="1">
    <source>
        <dbReference type="ARBA" id="ARBA00004123"/>
    </source>
</evidence>
<dbReference type="CDD" id="cd17039">
    <property type="entry name" value="Ubl_ubiquitin_like"/>
    <property type="match status" value="1"/>
</dbReference>
<dbReference type="InterPro" id="IPR029071">
    <property type="entry name" value="Ubiquitin-like_domsf"/>
</dbReference>
<keyword evidence="2 8" id="KW-0238">DNA-binding</keyword>
<dbReference type="SUPFAM" id="SSF54236">
    <property type="entry name" value="Ubiquitin-like"/>
    <property type="match status" value="1"/>
</dbReference>
<dbReference type="PROSITE" id="PS51294">
    <property type="entry name" value="HTH_MYB"/>
    <property type="match status" value="1"/>
</dbReference>
<gene>
    <name evidence="8" type="ORF">HannXRQ_Chr06g0178961</name>
    <name evidence="7" type="ORF">HanXRQr2_Chr06g0260671</name>
</gene>
<dbReference type="PROSITE" id="PS50090">
    <property type="entry name" value="MYB_LIKE"/>
    <property type="match status" value="1"/>
</dbReference>
<feature type="domain" description="HTH myb-type" evidence="6">
    <location>
        <begin position="417"/>
        <end position="476"/>
    </location>
</feature>
<dbReference type="Gene3D" id="1.10.246.220">
    <property type="match status" value="1"/>
</dbReference>
<reference evidence="8" key="2">
    <citation type="submission" date="2017-02" db="EMBL/GenBank/DDBJ databases">
        <title>Sunflower complete genome.</title>
        <authorList>
            <person name="Langlade N."/>
            <person name="Munos S."/>
        </authorList>
    </citation>
    <scope>NUCLEOTIDE SEQUENCE [LARGE SCALE GENOMIC DNA]</scope>
    <source>
        <tissue evidence="8">Leaves</tissue>
    </source>
</reference>